<keyword evidence="4" id="KW-0059">Arsenical resistance</keyword>
<dbReference type="EMBL" id="AJTC01000037">
    <property type="protein sequence ID" value="EIJ29184.1"/>
    <property type="molecule type" value="Genomic_DNA"/>
</dbReference>
<dbReference type="PANTHER" id="PTHR10803:SF3">
    <property type="entry name" value="ATPASE GET3"/>
    <property type="match status" value="1"/>
</dbReference>
<reference evidence="6 7" key="1">
    <citation type="submission" date="2012-04" db="EMBL/GenBank/DDBJ databases">
        <authorList>
            <person name="Durkin A.S."/>
            <person name="McCorrison J."/>
            <person name="Torralba M."/>
            <person name="Gillis M."/>
            <person name="Methe B."/>
            <person name="Sutton G."/>
            <person name="Nelson K.E."/>
        </authorList>
    </citation>
    <scope>NUCLEOTIDE SEQUENCE [LARGE SCALE GENOMIC DNA]</scope>
    <source>
        <strain evidence="6 7">HK2019</strain>
    </source>
</reference>
<evidence type="ECO:0000256" key="1">
    <source>
        <dbReference type="ARBA" id="ARBA00011040"/>
    </source>
</evidence>
<keyword evidence="6" id="KW-0378">Hydrolase</keyword>
<name>A0ABN0ETI7_HAEPA</name>
<dbReference type="InterPro" id="IPR016300">
    <property type="entry name" value="ATPase_ArsA/GET3"/>
</dbReference>
<keyword evidence="7" id="KW-1185">Reference proteome</keyword>
<dbReference type="InterPro" id="IPR027417">
    <property type="entry name" value="P-loop_NTPase"/>
</dbReference>
<evidence type="ECO:0000313" key="7">
    <source>
        <dbReference type="Proteomes" id="UP000003778"/>
    </source>
</evidence>
<dbReference type="NCBIfam" id="TIGR04291">
    <property type="entry name" value="arsen_driv_ArsA"/>
    <property type="match status" value="1"/>
</dbReference>
<protein>
    <recommendedName>
        <fullName evidence="3 4">Arsenical pump-driving ATPase</fullName>
        <ecNumber evidence="3 4">7.3.2.7</ecNumber>
    </recommendedName>
</protein>
<dbReference type="PIRSF" id="PIRSF001327">
    <property type="entry name" value="Arsenical_pump-driving_ATPase"/>
    <property type="match status" value="1"/>
</dbReference>
<comment type="catalytic activity">
    <reaction evidence="2 4">
        <text>arsenite(in) + ATP + H2O = arsenite(out) + ADP + phosphate + H(+)</text>
        <dbReference type="Rhea" id="RHEA:11348"/>
        <dbReference type="ChEBI" id="CHEBI:15377"/>
        <dbReference type="ChEBI" id="CHEBI:15378"/>
        <dbReference type="ChEBI" id="CHEBI:29242"/>
        <dbReference type="ChEBI" id="CHEBI:30616"/>
        <dbReference type="ChEBI" id="CHEBI:43474"/>
        <dbReference type="ChEBI" id="CHEBI:456216"/>
        <dbReference type="EC" id="7.3.2.7"/>
    </reaction>
</comment>
<feature type="domain" description="ArsA/GET3 Anion-transporting ATPase-like" evidence="5">
    <location>
        <begin position="47"/>
        <end position="327"/>
    </location>
</feature>
<feature type="domain" description="ArsA/GET3 Anion-transporting ATPase-like" evidence="5">
    <location>
        <begin position="520"/>
        <end position="588"/>
    </location>
</feature>
<dbReference type="SUPFAM" id="SSF52540">
    <property type="entry name" value="P-loop containing nucleoside triphosphate hydrolases"/>
    <property type="match status" value="2"/>
</dbReference>
<dbReference type="GO" id="GO:0016787">
    <property type="term" value="F:hydrolase activity"/>
    <property type="evidence" value="ECO:0007669"/>
    <property type="project" value="UniProtKB-KW"/>
</dbReference>
<keyword evidence="4" id="KW-1278">Translocase</keyword>
<dbReference type="PANTHER" id="PTHR10803">
    <property type="entry name" value="ARSENICAL PUMP-DRIVING ATPASE ARSENITE-TRANSLOCATING ATPASE"/>
    <property type="match status" value="1"/>
</dbReference>
<dbReference type="CDD" id="cd02035">
    <property type="entry name" value="ArsA"/>
    <property type="match status" value="2"/>
</dbReference>
<proteinExistence type="inferred from homology"/>
<comment type="function">
    <text evidence="4">Anion-transporting ATPase.</text>
</comment>
<sequence>MAVVLQVMILAVVKMKNQIKGAVEIITLVAKGGFIMKKFNLPDIKLTKYLFFTGKGGVGKTSTACATAVALADEGKKVLLISTDPASNLQDVFETELDGKAKPIKGVDNLEVINLDPLEAAHNYKESVVGPFRGKLPDSVIENMEEQLSGSCTVEIAAFNEFSNFITNSKLNTDYNHIIFDTAPTGHTLRMLQLPSAWTDFISESTHGASCLGQLSGLDTKKETYKKAVENLSDKSLTTLVLVTRSDKTPLNEVARASKELSEIGIKNQILVINGVLENYDDDLSENIFNKQKLALENMPEMLTEFDTYTIALRSYNITGIDSIRNLLKKDQINEQKVEVKGKLFNLDDVVSDLVKNNRKVIFTMGKGGVGKTTIASSVALKLSKLGKKVHLATTDPADHIKFMIDSSSGISMSHIDEKEELKKYQDEVLGNARKTMSEDDVAYIEEDLRSPCTQEIAVFRAFAELVEKADDEIVVIDTAPTGHTLLLLDSTLSYHQEVQRTQGQVPESVKNLLPRLRGEETEVLIVSLAEATPFYEAYRLEEDLTRASIHTNWWIVNSSLYKANPSNKMLSAKVNEEVKWINKILDHTSGKLAVIEWTKEDLCGDKLYQI</sequence>
<dbReference type="EC" id="7.3.2.7" evidence="3 4"/>
<keyword evidence="4" id="KW-0547">Nucleotide-binding</keyword>
<evidence type="ECO:0000256" key="3">
    <source>
        <dbReference type="NCBIfam" id="TIGR04291"/>
    </source>
</evidence>
<dbReference type="Gene3D" id="3.40.50.300">
    <property type="entry name" value="P-loop containing nucleotide triphosphate hydrolases"/>
    <property type="match status" value="2"/>
</dbReference>
<evidence type="ECO:0000313" key="6">
    <source>
        <dbReference type="EMBL" id="EIJ29184.1"/>
    </source>
</evidence>
<accession>A0ABN0ETI7</accession>
<keyword evidence="4" id="KW-0067">ATP-binding</keyword>
<gene>
    <name evidence="6" type="primary">arsA</name>
    <name evidence="6" type="ORF">HMPREF1119_1430</name>
</gene>
<evidence type="ECO:0000256" key="2">
    <source>
        <dbReference type="ARBA" id="ARBA00052296"/>
    </source>
</evidence>
<evidence type="ECO:0000259" key="5">
    <source>
        <dbReference type="Pfam" id="PF02374"/>
    </source>
</evidence>
<dbReference type="InterPro" id="IPR027541">
    <property type="entry name" value="Ars_ATPase"/>
</dbReference>
<comment type="caution">
    <text evidence="6">The sequence shown here is derived from an EMBL/GenBank/DDBJ whole genome shotgun (WGS) entry which is preliminary data.</text>
</comment>
<dbReference type="NCBIfam" id="TIGR00345">
    <property type="entry name" value="GET3_arsA_TRC40"/>
    <property type="match status" value="1"/>
</dbReference>
<feature type="domain" description="ArsA/GET3 Anion-transporting ATPase-like" evidence="5">
    <location>
        <begin position="360"/>
        <end position="500"/>
    </location>
</feature>
<dbReference type="Pfam" id="PF02374">
    <property type="entry name" value="ArsA_ATPase"/>
    <property type="match status" value="3"/>
</dbReference>
<evidence type="ECO:0000256" key="4">
    <source>
        <dbReference type="PIRNR" id="PIRNR001327"/>
    </source>
</evidence>
<dbReference type="Proteomes" id="UP000003778">
    <property type="component" value="Unassembled WGS sequence"/>
</dbReference>
<dbReference type="InterPro" id="IPR025723">
    <property type="entry name" value="ArsA/GET3_ATPase-like"/>
</dbReference>
<organism evidence="6 7">
    <name type="scientific">Haemophilus parainfluenzae HK2019</name>
    <dbReference type="NCBI Taxonomy" id="1095746"/>
    <lineage>
        <taxon>Bacteria</taxon>
        <taxon>Pseudomonadati</taxon>
        <taxon>Pseudomonadota</taxon>
        <taxon>Gammaproteobacteria</taxon>
        <taxon>Pasteurellales</taxon>
        <taxon>Pasteurellaceae</taxon>
        <taxon>Haemophilus</taxon>
    </lineage>
</organism>
<comment type="similarity">
    <text evidence="1 4">Belongs to the arsA ATPase family.</text>
</comment>